<dbReference type="Proteomes" id="UP000279673">
    <property type="component" value="Unassembled WGS sequence"/>
</dbReference>
<reference evidence="2 3" key="1">
    <citation type="submission" date="2018-10" db="EMBL/GenBank/DDBJ databases">
        <title>Rhodobacter sp . BO-81.</title>
        <authorList>
            <person name="Im W.T."/>
        </authorList>
    </citation>
    <scope>NUCLEOTIDE SEQUENCE [LARGE SCALE GENOMIC DNA]</scope>
    <source>
        <strain evidence="2 3">BO-81</strain>
    </source>
</reference>
<organism evidence="2 3">
    <name type="scientific">Paenirhodobacter hankyongi</name>
    <dbReference type="NCBI Taxonomy" id="2294033"/>
    <lineage>
        <taxon>Bacteria</taxon>
        <taxon>Pseudomonadati</taxon>
        <taxon>Pseudomonadota</taxon>
        <taxon>Alphaproteobacteria</taxon>
        <taxon>Rhodobacterales</taxon>
        <taxon>Rhodobacter group</taxon>
        <taxon>Paenirhodobacter</taxon>
    </lineage>
</organism>
<evidence type="ECO:0000259" key="1">
    <source>
        <dbReference type="Pfam" id="PF07700"/>
    </source>
</evidence>
<dbReference type="AlphaFoldDB" id="A0A421BPL7"/>
<dbReference type="Gene3D" id="3.90.1520.10">
    <property type="entry name" value="H-NOX domain"/>
    <property type="match status" value="1"/>
</dbReference>
<gene>
    <name evidence="2" type="ORF">DYS74_09205</name>
</gene>
<dbReference type="SUPFAM" id="SSF111126">
    <property type="entry name" value="Ligand-binding domain in the NO signalling and Golgi transport"/>
    <property type="match status" value="1"/>
</dbReference>
<evidence type="ECO:0000313" key="3">
    <source>
        <dbReference type="Proteomes" id="UP000279673"/>
    </source>
</evidence>
<sequence length="196" mass="21313">MYGLINKALQAFLTENYGAALWSRVAHALGLGPEGFEAMLRYDDRLTEELIDTAACVLDKPRAALLEDVGAFLATIEPLRRLLRFGGSDYWEFLFSLDELQGRGLMTLPDLELPELSLRSESGGRFVIEVRGPIAGWGAVMAGLLRAMADDYGALVLIEAAAPSGGLERVQVMLLEAAYASGRRFDLALPPTRVPA</sequence>
<accession>A0A421BPL7</accession>
<protein>
    <submittedName>
        <fullName evidence="2">Heme NO-binding protein</fullName>
    </submittedName>
</protein>
<dbReference type="EMBL" id="RCHI01000007">
    <property type="protein sequence ID" value="RLL65000.1"/>
    <property type="molecule type" value="Genomic_DNA"/>
</dbReference>
<evidence type="ECO:0000313" key="2">
    <source>
        <dbReference type="EMBL" id="RLL65000.1"/>
    </source>
</evidence>
<name>A0A421BPL7_9RHOB</name>
<dbReference type="Pfam" id="PF07700">
    <property type="entry name" value="HNOB"/>
    <property type="match status" value="1"/>
</dbReference>
<comment type="caution">
    <text evidence="2">The sequence shown here is derived from an EMBL/GenBank/DDBJ whole genome shotgun (WGS) entry which is preliminary data.</text>
</comment>
<dbReference type="PANTHER" id="PTHR45655:SF13">
    <property type="entry name" value="SOLUBLE GUANYLATE CYCLASE GCY-32-RELATED"/>
    <property type="match status" value="1"/>
</dbReference>
<proteinExistence type="predicted"/>
<dbReference type="InterPro" id="IPR011644">
    <property type="entry name" value="Heme_NO-bd"/>
</dbReference>
<feature type="domain" description="Heme NO-binding" evidence="1">
    <location>
        <begin position="2"/>
        <end position="156"/>
    </location>
</feature>
<keyword evidence="3" id="KW-1185">Reference proteome</keyword>
<dbReference type="GO" id="GO:0020037">
    <property type="term" value="F:heme binding"/>
    <property type="evidence" value="ECO:0007669"/>
    <property type="project" value="InterPro"/>
</dbReference>
<dbReference type="RefSeq" id="WP_121533091.1">
    <property type="nucleotide sequence ID" value="NZ_RCHI01000007.1"/>
</dbReference>
<dbReference type="InterPro" id="IPR024096">
    <property type="entry name" value="NO_sig/Golgi_transp_ligand-bd"/>
</dbReference>
<dbReference type="InterPro" id="IPR038158">
    <property type="entry name" value="H-NOX_domain_sf"/>
</dbReference>
<dbReference type="PANTHER" id="PTHR45655">
    <property type="entry name" value="GUANYLATE CYCLASE SOLUBLE SUBUNIT BETA-2"/>
    <property type="match status" value="1"/>
</dbReference>